<evidence type="ECO:0000313" key="4">
    <source>
        <dbReference type="Proteomes" id="UP000076079"/>
    </source>
</evidence>
<organism evidence="3 4">
    <name type="scientific">Luteitalea pratensis</name>
    <dbReference type="NCBI Taxonomy" id="1855912"/>
    <lineage>
        <taxon>Bacteria</taxon>
        <taxon>Pseudomonadati</taxon>
        <taxon>Acidobacteriota</taxon>
        <taxon>Vicinamibacteria</taxon>
        <taxon>Vicinamibacterales</taxon>
        <taxon>Vicinamibacteraceae</taxon>
        <taxon>Luteitalea</taxon>
    </lineage>
</organism>
<accession>A0A143PI28</accession>
<feature type="chain" id="PRO_5007511374" description="Ysc84 actin-binding domain-containing protein" evidence="1">
    <location>
        <begin position="25"/>
        <end position="187"/>
    </location>
</feature>
<dbReference type="CDD" id="cd11524">
    <property type="entry name" value="SYLF"/>
    <property type="match status" value="1"/>
</dbReference>
<dbReference type="RefSeq" id="WP_110169380.1">
    <property type="nucleotide sequence ID" value="NZ_CP015136.1"/>
</dbReference>
<keyword evidence="4" id="KW-1185">Reference proteome</keyword>
<dbReference type="KEGG" id="abac:LuPra_00602"/>
<dbReference type="InterPro" id="IPR007461">
    <property type="entry name" value="Ysc84_actin-binding"/>
</dbReference>
<reference evidence="4" key="2">
    <citation type="submission" date="2016-04" db="EMBL/GenBank/DDBJ databases">
        <title>First Complete Genome Sequence of a Subdivision 6 Acidobacterium.</title>
        <authorList>
            <person name="Huang S."/>
            <person name="Vieira S."/>
            <person name="Bunk B."/>
            <person name="Riedel T."/>
            <person name="Sproeer C."/>
            <person name="Overmann J."/>
        </authorList>
    </citation>
    <scope>NUCLEOTIDE SEQUENCE [LARGE SCALE GENOMIC DNA]</scope>
    <source>
        <strain evidence="4">DSM 100886 HEG_-6_39</strain>
    </source>
</reference>
<dbReference type="EMBL" id="CP015136">
    <property type="protein sequence ID" value="AMY07429.1"/>
    <property type="molecule type" value="Genomic_DNA"/>
</dbReference>
<dbReference type="Pfam" id="PF04366">
    <property type="entry name" value="Ysc84"/>
    <property type="match status" value="1"/>
</dbReference>
<reference evidence="3 4" key="1">
    <citation type="journal article" date="2016" name="Genome Announc.">
        <title>First Complete Genome Sequence of a Subdivision 6 Acidobacterium Strain.</title>
        <authorList>
            <person name="Huang S."/>
            <person name="Vieira S."/>
            <person name="Bunk B."/>
            <person name="Riedel T."/>
            <person name="Sproer C."/>
            <person name="Overmann J."/>
        </authorList>
    </citation>
    <scope>NUCLEOTIDE SEQUENCE [LARGE SCALE GENOMIC DNA]</scope>
    <source>
        <strain evidence="4">DSM 100886 HEG_-6_39</strain>
    </source>
</reference>
<proteinExistence type="predicted"/>
<name>A0A143PI28_LUTPR</name>
<evidence type="ECO:0000256" key="1">
    <source>
        <dbReference type="SAM" id="SignalP"/>
    </source>
</evidence>
<feature type="signal peptide" evidence="1">
    <location>
        <begin position="1"/>
        <end position="24"/>
    </location>
</feature>
<dbReference type="OrthoDB" id="9782434at2"/>
<evidence type="ECO:0000313" key="3">
    <source>
        <dbReference type="EMBL" id="AMY07429.1"/>
    </source>
</evidence>
<sequence precursor="true">MRATSLAATLVGILLTCTAHPSTAQDEGKTAAAELASASRAALTQLTASVPLAKSLAPTAHAILVFPKVTKAGLGIGGQYGEGTLLKKGKAVAYYKTTGAAVGIQVGAQQYGYAMFFMNAKALTQLDNANGFEVGVGPSVVMVDDGMAKTTTTSTLKDDIYAFPFGQKGLMASIGLQGNKISKITPK</sequence>
<keyword evidence="1" id="KW-0732">Signal</keyword>
<dbReference type="AlphaFoldDB" id="A0A143PI28"/>
<dbReference type="STRING" id="1855912.LuPra_00602"/>
<evidence type="ECO:0000259" key="2">
    <source>
        <dbReference type="Pfam" id="PF04366"/>
    </source>
</evidence>
<gene>
    <name evidence="3" type="ORF">LuPra_00602</name>
</gene>
<feature type="domain" description="Ysc84 actin-binding" evidence="2">
    <location>
        <begin position="99"/>
        <end position="182"/>
    </location>
</feature>
<protein>
    <recommendedName>
        <fullName evidence="2">Ysc84 actin-binding domain-containing protein</fullName>
    </recommendedName>
</protein>
<dbReference type="PATRIC" id="fig|1813736.3.peg.633"/>
<dbReference type="Proteomes" id="UP000076079">
    <property type="component" value="Chromosome"/>
</dbReference>